<dbReference type="AlphaFoldDB" id="A0A7R7DUU5"/>
<organism evidence="1 2">
    <name type="scientific">Actinocatenispora thailandica</name>
    <dbReference type="NCBI Taxonomy" id="227318"/>
    <lineage>
        <taxon>Bacteria</taxon>
        <taxon>Bacillati</taxon>
        <taxon>Actinomycetota</taxon>
        <taxon>Actinomycetes</taxon>
        <taxon>Micromonosporales</taxon>
        <taxon>Micromonosporaceae</taxon>
        <taxon>Actinocatenispora</taxon>
    </lineage>
</organism>
<proteinExistence type="predicted"/>
<dbReference type="Proteomes" id="UP000611640">
    <property type="component" value="Chromosome"/>
</dbReference>
<evidence type="ECO:0000313" key="2">
    <source>
        <dbReference type="Proteomes" id="UP000611640"/>
    </source>
</evidence>
<evidence type="ECO:0000313" key="1">
    <source>
        <dbReference type="EMBL" id="BCJ38279.1"/>
    </source>
</evidence>
<protein>
    <submittedName>
        <fullName evidence="1">Uncharacterized protein</fullName>
    </submittedName>
</protein>
<gene>
    <name evidence="1" type="ORF">Athai_57820</name>
</gene>
<dbReference type="RefSeq" id="WP_203964340.1">
    <property type="nucleotide sequence ID" value="NZ_AP023355.1"/>
</dbReference>
<dbReference type="KEGG" id="atl:Athai_57820"/>
<reference evidence="1 2" key="1">
    <citation type="submission" date="2020-08" db="EMBL/GenBank/DDBJ databases">
        <title>Whole genome shotgun sequence of Actinocatenispora thailandica NBRC 105041.</title>
        <authorList>
            <person name="Komaki H."/>
            <person name="Tamura T."/>
        </authorList>
    </citation>
    <scope>NUCLEOTIDE SEQUENCE [LARGE SCALE GENOMIC DNA]</scope>
    <source>
        <strain evidence="1 2">NBRC 105041</strain>
    </source>
</reference>
<accession>A0A7R7DUU5</accession>
<name>A0A7R7DUU5_9ACTN</name>
<sequence length="135" mass="15116">MVLTGAGTPHEFVAAQRDRLLGCDGTLAEVSGKRLPPQLVPLVSERWTNLFRWRGNGRFPTRERRRLAGLVDRVHADGRALRFWGGPSWRSGVRRRFWRELATAGVDYLGSDHLRELADLAADLGTRVDAGTSPR</sequence>
<dbReference type="EMBL" id="AP023355">
    <property type="protein sequence ID" value="BCJ38279.1"/>
    <property type="molecule type" value="Genomic_DNA"/>
</dbReference>
<keyword evidence="2" id="KW-1185">Reference proteome</keyword>